<dbReference type="EnsemblPlants" id="KRH77170">
    <property type="protein sequence ID" value="KRH77170"/>
    <property type="gene ID" value="GLYMA_01G196400"/>
</dbReference>
<keyword evidence="1 5" id="KW-0175">Coiled coil</keyword>
<evidence type="ECO:0000256" key="3">
    <source>
        <dbReference type="ARBA" id="ARBA00024186"/>
    </source>
</evidence>
<gene>
    <name evidence="7" type="ORF">GLYMA_01G196400</name>
</gene>
<dbReference type="Proteomes" id="UP000008827">
    <property type="component" value="Chromosome 1"/>
</dbReference>
<reference evidence="7 8" key="1">
    <citation type="journal article" date="2010" name="Nature">
        <title>Genome sequence of the palaeopolyploid soybean.</title>
        <authorList>
            <person name="Schmutz J."/>
            <person name="Cannon S.B."/>
            <person name="Schlueter J."/>
            <person name="Ma J."/>
            <person name="Mitros T."/>
            <person name="Nelson W."/>
            <person name="Hyten D.L."/>
            <person name="Song Q."/>
            <person name="Thelen J.J."/>
            <person name="Cheng J."/>
            <person name="Xu D."/>
            <person name="Hellsten U."/>
            <person name="May G.D."/>
            <person name="Yu Y."/>
            <person name="Sakurai T."/>
            <person name="Umezawa T."/>
            <person name="Bhattacharyya M.K."/>
            <person name="Sandhu D."/>
            <person name="Valliyodan B."/>
            <person name="Lindquist E."/>
            <person name="Peto M."/>
            <person name="Grant D."/>
            <person name="Shu S."/>
            <person name="Goodstein D."/>
            <person name="Barry K."/>
            <person name="Futrell-Griggs M."/>
            <person name="Abernathy B."/>
            <person name="Du J."/>
            <person name="Tian Z."/>
            <person name="Zhu L."/>
            <person name="Gill N."/>
            <person name="Joshi T."/>
            <person name="Libault M."/>
            <person name="Sethuraman A."/>
            <person name="Zhang X.-C."/>
            <person name="Shinozaki K."/>
            <person name="Nguyen H.T."/>
            <person name="Wing R.A."/>
            <person name="Cregan P."/>
            <person name="Specht J."/>
            <person name="Grimwood J."/>
            <person name="Rokhsar D."/>
            <person name="Stacey G."/>
            <person name="Shoemaker R.C."/>
            <person name="Jackson S.A."/>
        </authorList>
    </citation>
    <scope>NUCLEOTIDE SEQUENCE [LARGE SCALE GENOMIC DNA]</scope>
    <source>
        <strain evidence="8">cv. Williams 82</strain>
        <tissue evidence="7">Callus</tissue>
    </source>
</reference>
<dbReference type="InParanoid" id="K7K4S0"/>
<dbReference type="GO" id="GO:0006997">
    <property type="term" value="P:nucleus organization"/>
    <property type="evidence" value="ECO:0007669"/>
    <property type="project" value="InterPro"/>
</dbReference>
<sequence>MGCLIFERKELASKYEQVKASIDSSEFMCKHDSTMTLSALIEARKREESLKKAVGVTEACILEKALLEMRTECVVFLLESKVSEAHQLIDEAQKKSTEAEAEAKLLAAASFQAKACGYNGVAGRKLRDVEAREDELKWQIISFKSEYVFKEIIRERQSISERQESLQQEQERLLQSQALLNQREDHLFIRSQELDSLQKELEDIGKRESELNKKERELLDFQVKLASRESLSYKLVENEIEMRRRAWELKEVDLTQREEQLLERKHELEILSRTLGEKEKDLLDMSSALKEKDQSLKASEKELELNKVLLQKEKEEINITKLDVQKSLSVLEVKLKEEIALVRSQKLEIVAEADKLKAEKAKFEVEWELLDEKKEELQKEAEYIAEAKKAVSAFIKEYDKLRQEKENMRDQYKRDLESVTCEREEFMTKMAERPMTMDLQDTRTPLPNSHEHDEWFGKMQQERADFLRDVEMQKRNMNTLIEKRHEEIESCLKEREKSFEEEKNNELEYINALKEKAAKESQQVSFEMRRLETERAEISLDREQRKKEWAELNKCIEELKVQRDKLQNQRELILKLSLMILLTEFFNSDMESMKKKLKLRTLKHDDHLNSPKEIEANKNSNGFDTPFVQKSSVVSPPSPVRSSWIKRCTELHLTNDNSLDNVGKRQQRRFSFGEPKVILDVPSPAEDVYRVSDFESEIKKHVNRTVPLVWDGCNVSKWKRGRGNFGIGDPLQDTLKDKKLRSEDNQ</sequence>
<comment type="similarity">
    <text evidence="4">Belongs to the CRWN family.</text>
</comment>
<comment type="subcellular location">
    <subcellularLocation>
        <location evidence="3">Nucleus lamina</location>
    </subcellularLocation>
</comment>
<dbReference type="EMBL" id="CM000834">
    <property type="protein sequence ID" value="KRH77170.1"/>
    <property type="molecule type" value="Genomic_DNA"/>
</dbReference>
<proteinExistence type="inferred from homology"/>
<evidence type="ECO:0000256" key="2">
    <source>
        <dbReference type="ARBA" id="ARBA00023242"/>
    </source>
</evidence>
<evidence type="ECO:0000313" key="8">
    <source>
        <dbReference type="EnsemblPlants" id="KRH77170"/>
    </source>
</evidence>
<evidence type="ECO:0000256" key="5">
    <source>
        <dbReference type="SAM" id="Coils"/>
    </source>
</evidence>
<feature type="coiled-coil region" evidence="5">
    <location>
        <begin position="514"/>
        <end position="576"/>
    </location>
</feature>
<dbReference type="STRING" id="3847.K7K4S0"/>
<reference evidence="8" key="2">
    <citation type="submission" date="2018-02" db="UniProtKB">
        <authorList>
            <consortium name="EnsemblPlants"/>
        </authorList>
    </citation>
    <scope>IDENTIFICATION</scope>
    <source>
        <strain evidence="8">Williams 82</strain>
    </source>
</reference>
<dbReference type="HOGENOM" id="CLU_008819_1_0_1"/>
<evidence type="ECO:0000313" key="7">
    <source>
        <dbReference type="EMBL" id="KRH77170.1"/>
    </source>
</evidence>
<evidence type="ECO:0000256" key="1">
    <source>
        <dbReference type="ARBA" id="ARBA00023054"/>
    </source>
</evidence>
<reference evidence="7" key="3">
    <citation type="submission" date="2018-07" db="EMBL/GenBank/DDBJ databases">
        <title>WGS assembly of Glycine max.</title>
        <authorList>
            <person name="Schmutz J."/>
            <person name="Cannon S."/>
            <person name="Schlueter J."/>
            <person name="Ma J."/>
            <person name="Mitros T."/>
            <person name="Nelson W."/>
            <person name="Hyten D."/>
            <person name="Song Q."/>
            <person name="Thelen J."/>
            <person name="Cheng J."/>
            <person name="Xu D."/>
            <person name="Hellsten U."/>
            <person name="May G."/>
            <person name="Yu Y."/>
            <person name="Sakurai T."/>
            <person name="Umezawa T."/>
            <person name="Bhattacharyya M."/>
            <person name="Sandhu D."/>
            <person name="Valliyodan B."/>
            <person name="Lindquist E."/>
            <person name="Peto M."/>
            <person name="Grant D."/>
            <person name="Shu S."/>
            <person name="Goodstein D."/>
            <person name="Barry K."/>
            <person name="Futrell-Griggs M."/>
            <person name="Abernathy B."/>
            <person name="Du J."/>
            <person name="Tian Z."/>
            <person name="Zhu L."/>
            <person name="Gill N."/>
            <person name="Joshi T."/>
            <person name="Libault M."/>
            <person name="Sethuraman A."/>
            <person name="Zhang X."/>
            <person name="Shinozaki K."/>
            <person name="Nguyen H."/>
            <person name="Wing R."/>
            <person name="Cregan P."/>
            <person name="Specht J."/>
            <person name="Grimwood J."/>
            <person name="Rokhsar D."/>
            <person name="Stacey G."/>
            <person name="Shoemaker R."/>
            <person name="Jackson S."/>
        </authorList>
    </citation>
    <scope>NUCLEOTIDE SEQUENCE</scope>
    <source>
        <tissue evidence="7">Callus</tissue>
    </source>
</reference>
<dbReference type="AlphaFoldDB" id="K7K4S0"/>
<evidence type="ECO:0000256" key="4">
    <source>
        <dbReference type="ARBA" id="ARBA00024208"/>
    </source>
</evidence>
<keyword evidence="2" id="KW-0539">Nucleus</keyword>
<dbReference type="InterPro" id="IPR040418">
    <property type="entry name" value="CRWN"/>
</dbReference>
<dbReference type="PaxDb" id="3847-GLYMA01G40430.2"/>
<organism evidence="8">
    <name type="scientific">Glycine max</name>
    <name type="common">Soybean</name>
    <name type="synonym">Glycine hispida</name>
    <dbReference type="NCBI Taxonomy" id="3847"/>
    <lineage>
        <taxon>Eukaryota</taxon>
        <taxon>Viridiplantae</taxon>
        <taxon>Streptophyta</taxon>
        <taxon>Embryophyta</taxon>
        <taxon>Tracheophyta</taxon>
        <taxon>Spermatophyta</taxon>
        <taxon>Magnoliopsida</taxon>
        <taxon>eudicotyledons</taxon>
        <taxon>Gunneridae</taxon>
        <taxon>Pentapetalae</taxon>
        <taxon>rosids</taxon>
        <taxon>fabids</taxon>
        <taxon>Fabales</taxon>
        <taxon>Fabaceae</taxon>
        <taxon>Papilionoideae</taxon>
        <taxon>50 kb inversion clade</taxon>
        <taxon>NPAAA clade</taxon>
        <taxon>indigoferoid/millettioid clade</taxon>
        <taxon>Phaseoleae</taxon>
        <taxon>Glycine</taxon>
        <taxon>Glycine subgen. Soja</taxon>
    </lineage>
</organism>
<keyword evidence="9" id="KW-1185">Reference proteome</keyword>
<protein>
    <submittedName>
        <fullName evidence="7 8">Uncharacterized protein</fullName>
    </submittedName>
</protein>
<evidence type="ECO:0000256" key="6">
    <source>
        <dbReference type="SAM" id="MobiDB-lite"/>
    </source>
</evidence>
<feature type="coiled-coil region" evidence="5">
    <location>
        <begin position="346"/>
        <end position="429"/>
    </location>
</feature>
<dbReference type="PANTHER" id="PTHR31908:SF2">
    <property type="entry name" value="PROTEIN CROWDED NUCLEI 4"/>
    <property type="match status" value="1"/>
</dbReference>
<dbReference type="PANTHER" id="PTHR31908">
    <property type="entry name" value="PROTEIN CROWDED NUCLEI 4"/>
    <property type="match status" value="1"/>
</dbReference>
<dbReference type="OrthoDB" id="673795at2759"/>
<feature type="coiled-coil region" evidence="5">
    <location>
        <begin position="82"/>
        <end position="109"/>
    </location>
</feature>
<dbReference type="eggNOG" id="ENOG502QT60">
    <property type="taxonomic scope" value="Eukaryota"/>
</dbReference>
<name>K7K4S0_SOYBN</name>
<dbReference type="GO" id="GO:0005652">
    <property type="term" value="C:nuclear lamina"/>
    <property type="evidence" value="ECO:0007669"/>
    <property type="project" value="UniProtKB-SubCell"/>
</dbReference>
<feature type="region of interest" description="Disordered" evidence="6">
    <location>
        <begin position="611"/>
        <end position="634"/>
    </location>
</feature>
<dbReference type="Gramene" id="KRH77170">
    <property type="protein sequence ID" value="KRH77170"/>
    <property type="gene ID" value="GLYMA_01G196400"/>
</dbReference>
<evidence type="ECO:0000313" key="9">
    <source>
        <dbReference type="Proteomes" id="UP000008827"/>
    </source>
</evidence>
<accession>K7K4S0</accession>